<dbReference type="GeneID" id="5982616"/>
<dbReference type="Proteomes" id="UP000001055">
    <property type="component" value="Unassembled WGS sequence"/>
</dbReference>
<evidence type="ECO:0000313" key="3">
    <source>
        <dbReference type="Proteomes" id="UP000001055"/>
    </source>
</evidence>
<dbReference type="AlphaFoldDB" id="Q0TYK1"/>
<name>Q0TYK1_PHANO</name>
<dbReference type="RefSeq" id="XP_001805687.1">
    <property type="nucleotide sequence ID" value="XM_001805635.1"/>
</dbReference>
<dbReference type="EMBL" id="CH445362">
    <property type="protein sequence ID" value="EAT77207.1"/>
    <property type="molecule type" value="Genomic_DNA"/>
</dbReference>
<feature type="region of interest" description="Disordered" evidence="1">
    <location>
        <begin position="149"/>
        <end position="182"/>
    </location>
</feature>
<organism evidence="2 3">
    <name type="scientific">Phaeosphaeria nodorum (strain SN15 / ATCC MYA-4574 / FGSC 10173)</name>
    <name type="common">Glume blotch fungus</name>
    <name type="synonym">Parastagonospora nodorum</name>
    <dbReference type="NCBI Taxonomy" id="321614"/>
    <lineage>
        <taxon>Eukaryota</taxon>
        <taxon>Fungi</taxon>
        <taxon>Dikarya</taxon>
        <taxon>Ascomycota</taxon>
        <taxon>Pezizomycotina</taxon>
        <taxon>Dothideomycetes</taxon>
        <taxon>Pleosporomycetidae</taxon>
        <taxon>Pleosporales</taxon>
        <taxon>Pleosporineae</taxon>
        <taxon>Phaeosphaeriaceae</taxon>
        <taxon>Parastagonospora</taxon>
    </lineage>
</organism>
<sequence length="182" mass="19907">MLYAYTLYISFAGLRICEVSVDIIKSLPPFFAALSPKSAHALAEIRVQRQDLSAQVVDVIDTLGLQIFPDLELEMLGTSSSQDDGTYQSELKSTPPSGPETPVRNRSMSRHRRGSSSIGLDSYPHYGSLKALTIVTKDDLGEANRRITDFMSQKRQDPETALGENCSPERAGSSGVEAKKIV</sequence>
<feature type="compositionally biased region" description="Polar residues" evidence="1">
    <location>
        <begin position="79"/>
        <end position="95"/>
    </location>
</feature>
<feature type="region of interest" description="Disordered" evidence="1">
    <location>
        <begin position="79"/>
        <end position="121"/>
    </location>
</feature>
<dbReference type="InterPro" id="IPR052744">
    <property type="entry name" value="GPAT/DAPAT"/>
</dbReference>
<dbReference type="PANTHER" id="PTHR31605:SF0">
    <property type="entry name" value="GLYCEROL-3-PHOSPHATE O-ACYLTRANSFERASE 1"/>
    <property type="match status" value="1"/>
</dbReference>
<feature type="compositionally biased region" description="Basic and acidic residues" evidence="1">
    <location>
        <begin position="149"/>
        <end position="158"/>
    </location>
</feature>
<proteinExistence type="predicted"/>
<evidence type="ECO:0000256" key="1">
    <source>
        <dbReference type="SAM" id="MobiDB-lite"/>
    </source>
</evidence>
<protein>
    <submittedName>
        <fullName evidence="2">Uncharacterized protein</fullName>
    </submittedName>
</protein>
<accession>Q0TYK1</accession>
<reference evidence="3" key="1">
    <citation type="journal article" date="2007" name="Plant Cell">
        <title>Dothideomycete-plant interactions illuminated by genome sequencing and EST analysis of the wheat pathogen Stagonospora nodorum.</title>
        <authorList>
            <person name="Hane J.K."/>
            <person name="Lowe R.G."/>
            <person name="Solomon P.S."/>
            <person name="Tan K.C."/>
            <person name="Schoch C.L."/>
            <person name="Spatafora J.W."/>
            <person name="Crous P.W."/>
            <person name="Kodira C."/>
            <person name="Birren B.W."/>
            <person name="Galagan J.E."/>
            <person name="Torriani S.F."/>
            <person name="McDonald B.A."/>
            <person name="Oliver R.P."/>
        </authorList>
    </citation>
    <scope>NUCLEOTIDE SEQUENCE [LARGE SCALE GENOMIC DNA]</scope>
    <source>
        <strain evidence="3">SN15 / ATCC MYA-4574 / FGSC 10173</strain>
    </source>
</reference>
<dbReference type="KEGG" id="pno:SNOG_15542"/>
<gene>
    <name evidence="2" type="ORF">SNOG_15542</name>
</gene>
<dbReference type="VEuPathDB" id="FungiDB:JI435_444360"/>
<dbReference type="STRING" id="321614.Q0TYK1"/>
<dbReference type="PANTHER" id="PTHR31605">
    <property type="entry name" value="GLYCEROL-3-PHOSPHATE O-ACYLTRANSFERASE 1"/>
    <property type="match status" value="1"/>
</dbReference>
<evidence type="ECO:0000313" key="2">
    <source>
        <dbReference type="EMBL" id="EAT77207.1"/>
    </source>
</evidence>
<dbReference type="InParanoid" id="Q0TYK1"/>